<comment type="caution">
    <text evidence="1">The sequence shown here is derived from an EMBL/GenBank/DDBJ whole genome shotgun (WGS) entry which is preliminary data.</text>
</comment>
<dbReference type="Proteomes" id="UP000684084">
    <property type="component" value="Unassembled WGS sequence"/>
</dbReference>
<accession>A0A915YZT3</accession>
<dbReference type="AlphaFoldDB" id="A0A915YZT3"/>
<dbReference type="EMBL" id="CAGKOT010000010">
    <property type="protein sequence ID" value="CAB5355513.1"/>
    <property type="molecule type" value="Genomic_DNA"/>
</dbReference>
<evidence type="ECO:0000313" key="1">
    <source>
        <dbReference type="EMBL" id="CAB5355513.1"/>
    </source>
</evidence>
<organism evidence="1 2">
    <name type="scientific">Rhizophagus irregularis</name>
    <dbReference type="NCBI Taxonomy" id="588596"/>
    <lineage>
        <taxon>Eukaryota</taxon>
        <taxon>Fungi</taxon>
        <taxon>Fungi incertae sedis</taxon>
        <taxon>Mucoromycota</taxon>
        <taxon>Glomeromycotina</taxon>
        <taxon>Glomeromycetes</taxon>
        <taxon>Glomerales</taxon>
        <taxon>Glomeraceae</taxon>
        <taxon>Rhizophagus</taxon>
    </lineage>
</organism>
<protein>
    <submittedName>
        <fullName evidence="1">Uncharacterized protein</fullName>
    </submittedName>
</protein>
<name>A0A915YZT3_9GLOM</name>
<gene>
    <name evidence="1" type="ORF">CHRIB12_LOCUS6100</name>
</gene>
<reference evidence="1" key="1">
    <citation type="submission" date="2020-05" db="EMBL/GenBank/DDBJ databases">
        <authorList>
            <person name="Rincon C."/>
            <person name="Sanders R I."/>
            <person name="Robbins C."/>
            <person name="Chaturvedi A."/>
        </authorList>
    </citation>
    <scope>NUCLEOTIDE SEQUENCE</scope>
    <source>
        <strain evidence="1">CHB12</strain>
    </source>
</reference>
<proteinExistence type="predicted"/>
<sequence>MDFLDGAKTPVFYTERSSHHVFSYYPPSSCESSERAASPILIYRKCRKGHSDDDTAGILVKEALTSNFY</sequence>
<evidence type="ECO:0000313" key="2">
    <source>
        <dbReference type="Proteomes" id="UP000684084"/>
    </source>
</evidence>